<evidence type="ECO:0000256" key="6">
    <source>
        <dbReference type="ARBA" id="ARBA00023136"/>
    </source>
</evidence>
<dbReference type="AlphaFoldDB" id="S4XB28"/>
<organism evidence="10 11">
    <name type="scientific">Corynebacterium terpenotabidum Y-11</name>
    <dbReference type="NCBI Taxonomy" id="1200352"/>
    <lineage>
        <taxon>Bacteria</taxon>
        <taxon>Bacillati</taxon>
        <taxon>Actinomycetota</taxon>
        <taxon>Actinomycetes</taxon>
        <taxon>Mycobacteriales</taxon>
        <taxon>Corynebacteriaceae</taxon>
        <taxon>Corynebacterium</taxon>
    </lineage>
</organism>
<feature type="transmembrane region" description="Helical" evidence="8">
    <location>
        <begin position="126"/>
        <end position="146"/>
    </location>
</feature>
<dbReference type="GO" id="GO:0008076">
    <property type="term" value="C:voltage-gated potassium channel complex"/>
    <property type="evidence" value="ECO:0007669"/>
    <property type="project" value="InterPro"/>
</dbReference>
<keyword evidence="7" id="KW-0407">Ion channel</keyword>
<keyword evidence="2" id="KW-0813">Transport</keyword>
<dbReference type="PATRIC" id="fig|1200352.3.peg.682"/>
<dbReference type="PANTHER" id="PTHR11537">
    <property type="entry name" value="VOLTAGE-GATED POTASSIUM CHANNEL"/>
    <property type="match status" value="1"/>
</dbReference>
<dbReference type="InterPro" id="IPR027359">
    <property type="entry name" value="Volt_channel_dom_sf"/>
</dbReference>
<dbReference type="Gene3D" id="1.10.287.70">
    <property type="match status" value="1"/>
</dbReference>
<dbReference type="PANTHER" id="PTHR11537:SF254">
    <property type="entry name" value="POTASSIUM VOLTAGE-GATED CHANNEL PROTEIN SHAB"/>
    <property type="match status" value="1"/>
</dbReference>
<reference evidence="10 11" key="1">
    <citation type="submission" date="2012-06" db="EMBL/GenBank/DDBJ databases">
        <title>Complete genome sequence of Corynebacterium terpenotabidum Y-11 (=DSM 44721).</title>
        <authorList>
            <person name="Ruckert C."/>
            <person name="Albersmeier A."/>
            <person name="Al-Dilaimi A."/>
            <person name="Szczepanowski R."/>
            <person name="Kalinowski J."/>
        </authorList>
    </citation>
    <scope>NUCLEOTIDE SEQUENCE [LARGE SCALE GENOMIC DNA]</scope>
    <source>
        <strain evidence="10 11">Y-11</strain>
    </source>
</reference>
<gene>
    <name evidence="10" type="ORF">A606_03405</name>
</gene>
<evidence type="ECO:0000256" key="4">
    <source>
        <dbReference type="ARBA" id="ARBA00022989"/>
    </source>
</evidence>
<dbReference type="KEGG" id="cter:A606_03405"/>
<evidence type="ECO:0000256" key="2">
    <source>
        <dbReference type="ARBA" id="ARBA00022448"/>
    </source>
</evidence>
<proteinExistence type="predicted"/>
<dbReference type="Pfam" id="PF07885">
    <property type="entry name" value="Ion_trans_2"/>
    <property type="match status" value="1"/>
</dbReference>
<feature type="domain" description="Potassium channel" evidence="9">
    <location>
        <begin position="137"/>
        <end position="211"/>
    </location>
</feature>
<dbReference type="OrthoDB" id="9799090at2"/>
<keyword evidence="4 8" id="KW-1133">Transmembrane helix</keyword>
<evidence type="ECO:0000313" key="11">
    <source>
        <dbReference type="Proteomes" id="UP000014809"/>
    </source>
</evidence>
<name>S4XB28_9CORY</name>
<keyword evidence="5" id="KW-0406">Ion transport</keyword>
<accession>S4XB28</accession>
<feature type="transmembrane region" description="Helical" evidence="8">
    <location>
        <begin position="51"/>
        <end position="72"/>
    </location>
</feature>
<dbReference type="Gene3D" id="1.20.120.350">
    <property type="entry name" value="Voltage-gated potassium channels. Chain C"/>
    <property type="match status" value="1"/>
</dbReference>
<dbReference type="InterPro" id="IPR028325">
    <property type="entry name" value="VG_K_chnl"/>
</dbReference>
<dbReference type="RefSeq" id="WP_020440695.1">
    <property type="nucleotide sequence ID" value="NC_021663.1"/>
</dbReference>
<evidence type="ECO:0000256" key="8">
    <source>
        <dbReference type="SAM" id="Phobius"/>
    </source>
</evidence>
<evidence type="ECO:0000256" key="5">
    <source>
        <dbReference type="ARBA" id="ARBA00023065"/>
    </source>
</evidence>
<sequence length="254" mass="28238">MTTTGPVHPSPDFGPAVARWERYTEWPLLGVALLFFGAYALEIVDRTDPRITSFAEIVLRATWAIFAVDYLVRLSLAQHRTRWFTRHLLDLMIVVLPMFRPLRLMRFVTVIALVQRSTGTMLRGRVIAYTVGSASLTVLVAALAVLDAEEGQGTIDTFGQSLWWAFSTMTTVGYGDYAPVTGRGRIIATVLMIGGITIIGAVTGTLSSWIVERVAEKNERAERVTAKQVRALHKEIIGLRADLAEVLAERHRQD</sequence>
<evidence type="ECO:0000256" key="1">
    <source>
        <dbReference type="ARBA" id="ARBA00004141"/>
    </source>
</evidence>
<keyword evidence="3 8" id="KW-0812">Transmembrane</keyword>
<dbReference type="GO" id="GO:0005249">
    <property type="term" value="F:voltage-gated potassium channel activity"/>
    <property type="evidence" value="ECO:0007669"/>
    <property type="project" value="InterPro"/>
</dbReference>
<dbReference type="GO" id="GO:0001508">
    <property type="term" value="P:action potential"/>
    <property type="evidence" value="ECO:0007669"/>
    <property type="project" value="TreeGrafter"/>
</dbReference>
<comment type="subcellular location">
    <subcellularLocation>
        <location evidence="1">Membrane</location>
        <topology evidence="1">Multi-pass membrane protein</topology>
    </subcellularLocation>
</comment>
<dbReference type="HOGENOM" id="CLU_011722_6_3_11"/>
<feature type="transmembrane region" description="Helical" evidence="8">
    <location>
        <begin position="186"/>
        <end position="211"/>
    </location>
</feature>
<dbReference type="EMBL" id="CP003696">
    <property type="protein sequence ID" value="AGP30332.1"/>
    <property type="molecule type" value="Genomic_DNA"/>
</dbReference>
<dbReference type="eggNOG" id="COG1226">
    <property type="taxonomic scope" value="Bacteria"/>
</dbReference>
<dbReference type="Proteomes" id="UP000014809">
    <property type="component" value="Chromosome"/>
</dbReference>
<feature type="transmembrane region" description="Helical" evidence="8">
    <location>
        <begin position="26"/>
        <end position="44"/>
    </location>
</feature>
<evidence type="ECO:0000256" key="7">
    <source>
        <dbReference type="ARBA" id="ARBA00023303"/>
    </source>
</evidence>
<dbReference type="SUPFAM" id="SSF81324">
    <property type="entry name" value="Voltage-gated potassium channels"/>
    <property type="match status" value="1"/>
</dbReference>
<evidence type="ECO:0000256" key="3">
    <source>
        <dbReference type="ARBA" id="ARBA00022692"/>
    </source>
</evidence>
<protein>
    <submittedName>
        <fullName evidence="10">Kef-type K+ transport systems, NAD-binding component</fullName>
    </submittedName>
</protein>
<evidence type="ECO:0000313" key="10">
    <source>
        <dbReference type="EMBL" id="AGP30332.1"/>
    </source>
</evidence>
<feature type="transmembrane region" description="Helical" evidence="8">
    <location>
        <begin position="92"/>
        <end position="114"/>
    </location>
</feature>
<keyword evidence="11" id="KW-1185">Reference proteome</keyword>
<dbReference type="Gene3D" id="1.20.5.110">
    <property type="match status" value="1"/>
</dbReference>
<keyword evidence="6 8" id="KW-0472">Membrane</keyword>
<dbReference type="InterPro" id="IPR013099">
    <property type="entry name" value="K_chnl_dom"/>
</dbReference>
<evidence type="ECO:0000259" key="9">
    <source>
        <dbReference type="Pfam" id="PF07885"/>
    </source>
</evidence>
<dbReference type="STRING" id="1200352.A606_03405"/>